<evidence type="ECO:0000313" key="9">
    <source>
        <dbReference type="EMBL" id="RNL39823.1"/>
    </source>
</evidence>
<dbReference type="InterPro" id="IPR050448">
    <property type="entry name" value="OpgB/LTA_synthase_biosynth"/>
</dbReference>
<evidence type="ECO:0000256" key="1">
    <source>
        <dbReference type="ARBA" id="ARBA00004651"/>
    </source>
</evidence>
<comment type="pathway">
    <text evidence="2">Cell wall biogenesis; lipoteichoic acid biosynthesis.</text>
</comment>
<comment type="subcellular location">
    <subcellularLocation>
        <location evidence="1">Cell membrane</location>
        <topology evidence="1">Multi-pass membrane protein</topology>
    </subcellularLocation>
</comment>
<sequence length="630" mass="68346">MLNIQLSWPVAVALIACVAALAFIIIRRDWVKERTQRAFTHAKPIATALCPIAGFMLMELPYNDRLLHMDMGNIAIGVILCSALFAFVYLAGQRSRASMLAFLVACLIVGVANHYVAAFKGQPILPSDVAALQTAAAVGGGYTYAIDDTVVIPLLIVLLFACVLLLMPASRPSRRTAAVNAAVAVAIAACSCAWFLAADIERDLDCTVDVWSSLDSYKDQGSLLCFLQRAQKIQPTAPEGFSHESAVELRSSASPLGSVAYAAETGQLDRLPSVVVVMNETFSDISRYDAVDDSYATPMHYQELARESLAAGDVYVSALGGGTCNSEFEFLTGSSSGFLGAGVYPYMLYDLDDVDNLASYLGSIGYSTCAIHPAEASNWRRDRVYSQLGFDEFLDIEHFDGAETRRGMVTDAATYDVILERLKNSEGPQFIFDVTLASHGGYDTGLIPEDELTEVLVQGEPDAEASEYASCIAASDEEFAAFIDALRELDRPVVVCMFGDHQPGFADRLAEASFGEQVGLMGIDHIQERYVTPYLIWTNSCELCEAHGVGNTHDLSLNYLAATMLNAAGIPLDEQLSYLLAAQQQIPAINLNGYQDASGTWHWHGEESDASEAYKALAIVQHDNLFDHED</sequence>
<dbReference type="Gene3D" id="3.40.720.10">
    <property type="entry name" value="Alkaline Phosphatase, subunit A"/>
    <property type="match status" value="1"/>
</dbReference>
<dbReference type="InterPro" id="IPR000917">
    <property type="entry name" value="Sulfatase_N"/>
</dbReference>
<name>A0A3N0AYA5_9ACTN</name>
<dbReference type="InterPro" id="IPR017850">
    <property type="entry name" value="Alkaline_phosphatase_core_sf"/>
</dbReference>
<dbReference type="GO" id="GO:0005886">
    <property type="term" value="C:plasma membrane"/>
    <property type="evidence" value="ECO:0007669"/>
    <property type="project" value="UniProtKB-SubCell"/>
</dbReference>
<evidence type="ECO:0000313" key="10">
    <source>
        <dbReference type="Proteomes" id="UP000269591"/>
    </source>
</evidence>
<feature type="transmembrane region" description="Helical" evidence="7">
    <location>
        <begin position="99"/>
        <end position="117"/>
    </location>
</feature>
<dbReference type="OrthoDB" id="5363296at2"/>
<feature type="transmembrane region" description="Helical" evidence="7">
    <location>
        <begin position="179"/>
        <end position="197"/>
    </location>
</feature>
<proteinExistence type="predicted"/>
<feature type="transmembrane region" description="Helical" evidence="7">
    <location>
        <begin position="150"/>
        <end position="167"/>
    </location>
</feature>
<organism evidence="9 10">
    <name type="scientific">Slackia equolifaciens</name>
    <dbReference type="NCBI Taxonomy" id="498718"/>
    <lineage>
        <taxon>Bacteria</taxon>
        <taxon>Bacillati</taxon>
        <taxon>Actinomycetota</taxon>
        <taxon>Coriobacteriia</taxon>
        <taxon>Eggerthellales</taxon>
        <taxon>Eggerthellaceae</taxon>
        <taxon>Slackia</taxon>
    </lineage>
</organism>
<evidence type="ECO:0000256" key="5">
    <source>
        <dbReference type="ARBA" id="ARBA00022989"/>
    </source>
</evidence>
<keyword evidence="10" id="KW-1185">Reference proteome</keyword>
<reference evidence="10" key="1">
    <citation type="submission" date="2018-05" db="EMBL/GenBank/DDBJ databases">
        <title>Genome Sequencing of selected type strains of the family Eggerthellaceae.</title>
        <authorList>
            <person name="Danylec N."/>
            <person name="Stoll D.A."/>
            <person name="Doetsch A."/>
            <person name="Huch M."/>
        </authorList>
    </citation>
    <scope>NUCLEOTIDE SEQUENCE [LARGE SCALE GENOMIC DNA]</scope>
    <source>
        <strain evidence="10">DSM 24851</strain>
    </source>
</reference>
<accession>A0A3N0AYA5</accession>
<dbReference type="CDD" id="cd16015">
    <property type="entry name" value="LTA_synthase"/>
    <property type="match status" value="1"/>
</dbReference>
<dbReference type="SUPFAM" id="SSF53649">
    <property type="entry name" value="Alkaline phosphatase-like"/>
    <property type="match status" value="1"/>
</dbReference>
<feature type="transmembrane region" description="Helical" evidence="7">
    <location>
        <begin position="45"/>
        <end position="62"/>
    </location>
</feature>
<dbReference type="Pfam" id="PF00884">
    <property type="entry name" value="Sulfatase"/>
    <property type="match status" value="1"/>
</dbReference>
<gene>
    <name evidence="9" type="ORF">DMP06_06610</name>
</gene>
<dbReference type="RefSeq" id="WP_123208952.1">
    <property type="nucleotide sequence ID" value="NZ_JBHTHO010000003.1"/>
</dbReference>
<evidence type="ECO:0000256" key="2">
    <source>
        <dbReference type="ARBA" id="ARBA00004936"/>
    </source>
</evidence>
<keyword evidence="6 7" id="KW-0472">Membrane</keyword>
<dbReference type="PANTHER" id="PTHR47371">
    <property type="entry name" value="LIPOTEICHOIC ACID SYNTHASE"/>
    <property type="match status" value="1"/>
</dbReference>
<dbReference type="PANTHER" id="PTHR47371:SF3">
    <property type="entry name" value="PHOSPHOGLYCEROL TRANSFERASE I"/>
    <property type="match status" value="1"/>
</dbReference>
<feature type="domain" description="Sulfatase N-terminal" evidence="8">
    <location>
        <begin position="272"/>
        <end position="570"/>
    </location>
</feature>
<comment type="caution">
    <text evidence="9">The sequence shown here is derived from an EMBL/GenBank/DDBJ whole genome shotgun (WGS) entry which is preliminary data.</text>
</comment>
<keyword evidence="4 7" id="KW-0812">Transmembrane</keyword>
<keyword evidence="3" id="KW-1003">Cell membrane</keyword>
<dbReference type="AlphaFoldDB" id="A0A3N0AYA5"/>
<evidence type="ECO:0000256" key="4">
    <source>
        <dbReference type="ARBA" id="ARBA00022692"/>
    </source>
</evidence>
<evidence type="ECO:0000256" key="6">
    <source>
        <dbReference type="ARBA" id="ARBA00023136"/>
    </source>
</evidence>
<protein>
    <submittedName>
        <fullName evidence="9">Sulfatase</fullName>
    </submittedName>
</protein>
<evidence type="ECO:0000259" key="8">
    <source>
        <dbReference type="Pfam" id="PF00884"/>
    </source>
</evidence>
<keyword evidence="5 7" id="KW-1133">Transmembrane helix</keyword>
<dbReference type="EMBL" id="QIBX01000010">
    <property type="protein sequence ID" value="RNL39823.1"/>
    <property type="molecule type" value="Genomic_DNA"/>
</dbReference>
<evidence type="ECO:0000256" key="7">
    <source>
        <dbReference type="SAM" id="Phobius"/>
    </source>
</evidence>
<feature type="transmembrane region" description="Helical" evidence="7">
    <location>
        <begin position="6"/>
        <end position="25"/>
    </location>
</feature>
<feature type="transmembrane region" description="Helical" evidence="7">
    <location>
        <begin position="74"/>
        <end position="92"/>
    </location>
</feature>
<evidence type="ECO:0000256" key="3">
    <source>
        <dbReference type="ARBA" id="ARBA00022475"/>
    </source>
</evidence>
<dbReference type="Proteomes" id="UP000269591">
    <property type="component" value="Unassembled WGS sequence"/>
</dbReference>